<accession>A0A9D2NIG4</accession>
<sequence length="410" mass="44975">MKYIVILCDGMADEPIDKLEGKTPLEAARTPNMDRLAKNAEIGMARTVPEGMAPGSDTANLSVIGYDPRKYYSGRSPLEALSIGADMGEADVSFRCNLVTLSEGEERYEDHTILDHSSGEISTEDAAVLIEALKDEFAHGSASERPCYAPGYTFYVGTSYRHLLIQNNGKVVDLTAPHDILTKRIGDYLPSDLVLRDMMVRSYDILKDHPINVKRRAEGKNPANSAWFWGAGTRPVLTSFEEKNGVKGAMISAVDLLKGIAVGAGMHNIIVEGANGGLHTNYRGKGQAAVKALTEEGYDFVYVHIEAPDEMGHQGSAEDKICAIEYIDDQVIGPVTEALEKSGTDFRMLIMPDHPTPVRVRTHTSDPVPYMIYDSTKLVQGKDSYNEKTGQETGVFIEKGYTLIDHLLEK</sequence>
<dbReference type="GO" id="GO:0004619">
    <property type="term" value="F:phosphoglycerate mutase activity"/>
    <property type="evidence" value="ECO:0007669"/>
    <property type="project" value="UniProtKB-EC"/>
</dbReference>
<dbReference type="Pfam" id="PF10143">
    <property type="entry name" value="PhosphMutase"/>
    <property type="match status" value="1"/>
</dbReference>
<evidence type="ECO:0000256" key="2">
    <source>
        <dbReference type="ARBA" id="ARBA00002315"/>
    </source>
</evidence>
<comment type="similarity">
    <text evidence="4">Belongs to the BPG-independent phosphoglycerate mutase family. A-PGAM subfamily.</text>
</comment>
<dbReference type="Pfam" id="PF01676">
    <property type="entry name" value="Metalloenzyme"/>
    <property type="match status" value="1"/>
</dbReference>
<dbReference type="InterPro" id="IPR004456">
    <property type="entry name" value="Pglycerate_mutase_ApgM"/>
</dbReference>
<evidence type="ECO:0000256" key="6">
    <source>
        <dbReference type="ARBA" id="ARBA00023235"/>
    </source>
</evidence>
<dbReference type="InterPro" id="IPR023665">
    <property type="entry name" value="ApgAM_prokaryotes"/>
</dbReference>
<comment type="catalytic activity">
    <reaction evidence="1">
        <text>(2R)-2-phosphoglycerate = (2R)-3-phosphoglycerate</text>
        <dbReference type="Rhea" id="RHEA:15901"/>
        <dbReference type="ChEBI" id="CHEBI:58272"/>
        <dbReference type="ChEBI" id="CHEBI:58289"/>
        <dbReference type="EC" id="5.4.2.12"/>
    </reaction>
</comment>
<keyword evidence="5" id="KW-0324">Glycolysis</keyword>
<dbReference type="InterPro" id="IPR006124">
    <property type="entry name" value="Metalloenzyme"/>
</dbReference>
<dbReference type="Gene3D" id="3.40.720.10">
    <property type="entry name" value="Alkaline Phosphatase, subunit A"/>
    <property type="match status" value="2"/>
</dbReference>
<reference evidence="8" key="2">
    <citation type="submission" date="2021-04" db="EMBL/GenBank/DDBJ databases">
        <authorList>
            <person name="Gilroy R."/>
        </authorList>
    </citation>
    <scope>NUCLEOTIDE SEQUENCE</scope>
    <source>
        <strain evidence="8">ChiW19-954</strain>
    </source>
</reference>
<evidence type="ECO:0000256" key="4">
    <source>
        <dbReference type="ARBA" id="ARBA00005524"/>
    </source>
</evidence>
<keyword evidence="6 8" id="KW-0413">Isomerase</keyword>
<dbReference type="Proteomes" id="UP000823890">
    <property type="component" value="Unassembled WGS sequence"/>
</dbReference>
<dbReference type="EMBL" id="DWWO01000005">
    <property type="protein sequence ID" value="HJC33051.1"/>
    <property type="molecule type" value="Genomic_DNA"/>
</dbReference>
<dbReference type="NCBIfam" id="TIGR02535">
    <property type="entry name" value="hyp_Hser_kinase"/>
    <property type="match status" value="1"/>
</dbReference>
<dbReference type="CDD" id="cd16011">
    <property type="entry name" value="iPGM_like"/>
    <property type="match status" value="1"/>
</dbReference>
<comment type="caution">
    <text evidence="8">The sequence shown here is derived from an EMBL/GenBank/DDBJ whole genome shotgun (WGS) entry which is preliminary data.</text>
</comment>
<evidence type="ECO:0000256" key="1">
    <source>
        <dbReference type="ARBA" id="ARBA00000370"/>
    </source>
</evidence>
<comment type="function">
    <text evidence="2">Catalyzes the interconversion of 2-phosphoglycerate and 3-phosphoglycerate.</text>
</comment>
<dbReference type="NCBIfam" id="NF003242">
    <property type="entry name" value="PRK04200.1"/>
    <property type="match status" value="1"/>
</dbReference>
<dbReference type="SUPFAM" id="SSF53649">
    <property type="entry name" value="Alkaline phosphatase-like"/>
    <property type="match status" value="1"/>
</dbReference>
<comment type="pathway">
    <text evidence="3">Carbohydrate degradation.</text>
</comment>
<dbReference type="AlphaFoldDB" id="A0A9D2NIG4"/>
<evidence type="ECO:0000313" key="8">
    <source>
        <dbReference type="EMBL" id="HJC33051.1"/>
    </source>
</evidence>
<evidence type="ECO:0000313" key="9">
    <source>
        <dbReference type="Proteomes" id="UP000823890"/>
    </source>
</evidence>
<name>A0A9D2NIG4_9FIRM</name>
<reference evidence="8" key="1">
    <citation type="journal article" date="2021" name="PeerJ">
        <title>Extensive microbial diversity within the chicken gut microbiome revealed by metagenomics and culture.</title>
        <authorList>
            <person name="Gilroy R."/>
            <person name="Ravi A."/>
            <person name="Getino M."/>
            <person name="Pursley I."/>
            <person name="Horton D.L."/>
            <person name="Alikhan N.F."/>
            <person name="Baker D."/>
            <person name="Gharbi K."/>
            <person name="Hall N."/>
            <person name="Watson M."/>
            <person name="Adriaenssens E.M."/>
            <person name="Foster-Nyarko E."/>
            <person name="Jarju S."/>
            <person name="Secka A."/>
            <person name="Antonio M."/>
            <person name="Oren A."/>
            <person name="Chaudhuri R.R."/>
            <person name="La Ragione R."/>
            <person name="Hildebrand F."/>
            <person name="Pallen M.J."/>
        </authorList>
    </citation>
    <scope>NUCLEOTIDE SEQUENCE</scope>
    <source>
        <strain evidence="8">ChiW19-954</strain>
    </source>
</reference>
<dbReference type="GO" id="GO:0046872">
    <property type="term" value="F:metal ion binding"/>
    <property type="evidence" value="ECO:0007669"/>
    <property type="project" value="InterPro"/>
</dbReference>
<proteinExistence type="inferred from homology"/>
<dbReference type="PANTHER" id="PTHR31209:SF4">
    <property type="entry name" value="2,3-BISPHOSPHOGLYCERATE-INDEPENDENT PHOSPHOGLYCERATE MUTASE"/>
    <property type="match status" value="1"/>
</dbReference>
<feature type="domain" description="Metalloenzyme" evidence="7">
    <location>
        <begin position="1"/>
        <end position="387"/>
    </location>
</feature>
<dbReference type="NCBIfam" id="TIGR00306">
    <property type="entry name" value="apgM"/>
    <property type="match status" value="1"/>
</dbReference>
<protein>
    <submittedName>
        <fullName evidence="8">Cofactor-independent phosphoglycerate mutase</fullName>
        <ecNumber evidence="8">5.4.2.12</ecNumber>
    </submittedName>
</protein>
<evidence type="ECO:0000259" key="7">
    <source>
        <dbReference type="Pfam" id="PF01676"/>
    </source>
</evidence>
<gene>
    <name evidence="8" type="ORF">H9758_00475</name>
</gene>
<organism evidence="8 9">
    <name type="scientific">Candidatus Mediterraneibacter faecipullorum</name>
    <dbReference type="NCBI Taxonomy" id="2838670"/>
    <lineage>
        <taxon>Bacteria</taxon>
        <taxon>Bacillati</taxon>
        <taxon>Bacillota</taxon>
        <taxon>Clostridia</taxon>
        <taxon>Lachnospirales</taxon>
        <taxon>Lachnospiraceae</taxon>
        <taxon>Mediterraneibacter</taxon>
    </lineage>
</organism>
<dbReference type="EC" id="5.4.2.12" evidence="8"/>
<evidence type="ECO:0000256" key="5">
    <source>
        <dbReference type="ARBA" id="ARBA00023152"/>
    </source>
</evidence>
<dbReference type="PANTHER" id="PTHR31209">
    <property type="entry name" value="COFACTOR-INDEPENDENT PHOSPHOGLYCERATE MUTASE"/>
    <property type="match status" value="1"/>
</dbReference>
<dbReference type="GO" id="GO:0006096">
    <property type="term" value="P:glycolytic process"/>
    <property type="evidence" value="ECO:0007669"/>
    <property type="project" value="UniProtKB-KW"/>
</dbReference>
<evidence type="ECO:0000256" key="3">
    <source>
        <dbReference type="ARBA" id="ARBA00004921"/>
    </source>
</evidence>
<dbReference type="InterPro" id="IPR017850">
    <property type="entry name" value="Alkaline_phosphatase_core_sf"/>
</dbReference>
<dbReference type="PIRSF" id="PIRSF006392">
    <property type="entry name" value="IPGAM_arch"/>
    <property type="match status" value="1"/>
</dbReference>